<evidence type="ECO:0000313" key="2">
    <source>
        <dbReference type="EMBL" id="EYF04889.1"/>
    </source>
</evidence>
<keyword evidence="3" id="KW-1185">Reference proteome</keyword>
<reference evidence="2 3" key="1">
    <citation type="submission" date="2013-05" db="EMBL/GenBank/DDBJ databases">
        <title>Genome assembly of Chondromyces apiculatus DSM 436.</title>
        <authorList>
            <person name="Sharma G."/>
            <person name="Khatri I."/>
            <person name="Kaur C."/>
            <person name="Mayilraj S."/>
            <person name="Subramanian S."/>
        </authorList>
    </citation>
    <scope>NUCLEOTIDE SEQUENCE [LARGE SCALE GENOMIC DNA]</scope>
    <source>
        <strain evidence="2 3">DSM 436</strain>
    </source>
</reference>
<sequence length="84" mass="9038">MTTIARVYFPPQHRVPCWHDPRRTSARAATGPPRSFVQQTSDAGVTASPSTGSSGAMHAMRGHGDVSPALSTARHRGRAFRGRL</sequence>
<name>A0A017T6N6_9BACT</name>
<evidence type="ECO:0000256" key="1">
    <source>
        <dbReference type="SAM" id="MobiDB-lite"/>
    </source>
</evidence>
<accession>A0A017T6N6</accession>
<feature type="region of interest" description="Disordered" evidence="1">
    <location>
        <begin position="13"/>
        <end position="84"/>
    </location>
</feature>
<protein>
    <submittedName>
        <fullName evidence="2">Uncharacterized protein</fullName>
    </submittedName>
</protein>
<comment type="caution">
    <text evidence="2">The sequence shown here is derived from an EMBL/GenBank/DDBJ whole genome shotgun (WGS) entry which is preliminary data.</text>
</comment>
<proteinExistence type="predicted"/>
<gene>
    <name evidence="2" type="ORF">CAP_3700</name>
</gene>
<dbReference type="EMBL" id="ASRX01000028">
    <property type="protein sequence ID" value="EYF04889.1"/>
    <property type="molecule type" value="Genomic_DNA"/>
</dbReference>
<dbReference type="Proteomes" id="UP000019678">
    <property type="component" value="Unassembled WGS sequence"/>
</dbReference>
<evidence type="ECO:0000313" key="3">
    <source>
        <dbReference type="Proteomes" id="UP000019678"/>
    </source>
</evidence>
<dbReference type="STRING" id="1192034.CAP_3700"/>
<feature type="compositionally biased region" description="Basic residues" evidence="1">
    <location>
        <begin position="73"/>
        <end position="84"/>
    </location>
</feature>
<feature type="compositionally biased region" description="Polar residues" evidence="1">
    <location>
        <begin position="36"/>
        <end position="54"/>
    </location>
</feature>
<organism evidence="2 3">
    <name type="scientific">Chondromyces apiculatus DSM 436</name>
    <dbReference type="NCBI Taxonomy" id="1192034"/>
    <lineage>
        <taxon>Bacteria</taxon>
        <taxon>Pseudomonadati</taxon>
        <taxon>Myxococcota</taxon>
        <taxon>Polyangia</taxon>
        <taxon>Polyangiales</taxon>
        <taxon>Polyangiaceae</taxon>
        <taxon>Chondromyces</taxon>
    </lineage>
</organism>
<dbReference type="AlphaFoldDB" id="A0A017T6N6"/>